<proteinExistence type="predicted"/>
<dbReference type="Proteomes" id="UP000249123">
    <property type="component" value="Unassembled WGS sequence"/>
</dbReference>
<dbReference type="EMBL" id="AWFB01000004">
    <property type="protein sequence ID" value="RAN35464.1"/>
    <property type="molecule type" value="Genomic_DNA"/>
</dbReference>
<organism evidence="1 2">
    <name type="scientific">Hyphomonas pacifica</name>
    <dbReference type="NCBI Taxonomy" id="1280941"/>
    <lineage>
        <taxon>Bacteria</taxon>
        <taxon>Pseudomonadati</taxon>
        <taxon>Pseudomonadota</taxon>
        <taxon>Alphaproteobacteria</taxon>
        <taxon>Hyphomonadales</taxon>
        <taxon>Hyphomonadaceae</taxon>
        <taxon>Hyphomonas</taxon>
    </lineage>
</organism>
<evidence type="ECO:0000313" key="1">
    <source>
        <dbReference type="EMBL" id="RAN35464.1"/>
    </source>
</evidence>
<accession>A0A062U4N3</accession>
<keyword evidence="2" id="KW-1185">Reference proteome</keyword>
<sequence>MLARMDPHYRPFFKHVWAFCWPWLWWNLVRLTEWRRRTGRNVFVVVDKLGNVYIQYIGDVPGAKKTYTYEPPKIRAWERLAPSPHLPDTEPVCICLLADAPCREQIILSDTYCTCARDPPDCALLRLRRR</sequence>
<protein>
    <submittedName>
        <fullName evidence="1">Uncharacterized protein</fullName>
    </submittedName>
</protein>
<reference evidence="1 2" key="1">
    <citation type="submission" date="2013-04" db="EMBL/GenBank/DDBJ databases">
        <title>Hyphomonas sp. T24B3 Genome Sequencing.</title>
        <authorList>
            <person name="Lai Q."/>
            <person name="Shao Z."/>
        </authorList>
    </citation>
    <scope>NUCLEOTIDE SEQUENCE [LARGE SCALE GENOMIC DNA]</scope>
    <source>
        <strain evidence="1 2">T24B3</strain>
    </source>
</reference>
<dbReference type="RefSeq" id="WP_034826335.1">
    <property type="nucleotide sequence ID" value="NZ_AWFA01000019.1"/>
</dbReference>
<comment type="caution">
    <text evidence="1">The sequence shown here is derived from an EMBL/GenBank/DDBJ whole genome shotgun (WGS) entry which is preliminary data.</text>
</comment>
<evidence type="ECO:0000313" key="2">
    <source>
        <dbReference type="Proteomes" id="UP000249123"/>
    </source>
</evidence>
<gene>
    <name evidence="1" type="ORF">HY3_07950</name>
</gene>
<dbReference type="AlphaFoldDB" id="A0A062U4N3"/>
<dbReference type="OrthoDB" id="7620499at2"/>
<name>A0A062U4N3_9PROT</name>
<accession>A0A328K3K9</accession>